<evidence type="ECO:0000256" key="4">
    <source>
        <dbReference type="ARBA" id="ARBA00022561"/>
    </source>
</evidence>
<evidence type="ECO:0000313" key="9">
    <source>
        <dbReference type="Proteomes" id="UP000154142"/>
    </source>
</evidence>
<dbReference type="GO" id="GO:0039624">
    <property type="term" value="C:viral outer capsid"/>
    <property type="evidence" value="ECO:0007669"/>
    <property type="project" value="UniProtKB-KW"/>
</dbReference>
<dbReference type="Proteomes" id="UP000154142">
    <property type="component" value="Genome"/>
</dbReference>
<evidence type="ECO:0000256" key="7">
    <source>
        <dbReference type="ARBA" id="ARBA00023180"/>
    </source>
</evidence>
<keyword evidence="4" id="KW-0167">Capsid protein</keyword>
<evidence type="ECO:0000256" key="3">
    <source>
        <dbReference type="ARBA" id="ARBA00021788"/>
    </source>
</evidence>
<evidence type="ECO:0000256" key="1">
    <source>
        <dbReference type="ARBA" id="ARBA00004328"/>
    </source>
</evidence>
<dbReference type="InterPro" id="IPR001803">
    <property type="entry name" value="Orbi_VP7_capsid"/>
</dbReference>
<dbReference type="GO" id="GO:0019031">
    <property type="term" value="C:viral envelope"/>
    <property type="evidence" value="ECO:0007669"/>
    <property type="project" value="InterPro"/>
</dbReference>
<protein>
    <recommendedName>
        <fullName evidence="3">Core protein VP7</fullName>
    </recommendedName>
</protein>
<dbReference type="InterPro" id="IPR023176">
    <property type="entry name" value="Orbi_VP7_capsid_N"/>
</dbReference>
<proteinExistence type="inferred from homology"/>
<dbReference type="GO" id="GO:0046789">
    <property type="term" value="F:host cell surface receptor binding"/>
    <property type="evidence" value="ECO:0007669"/>
    <property type="project" value="InterPro"/>
</dbReference>
<dbReference type="Gene3D" id="2.60.120.170">
    <property type="match status" value="1"/>
</dbReference>
<sequence length="349" mass="37842">MDAIAARALSVVRACVTVTDARVSLDPGVMETLGIAINRYNGLTNHSVSMRPQTQAERNEMFFMCTDMVLAALNVQIGNISPEYDQALATVGALATTEIPYNVQAMNDIVRITGQMQTFGPSKVQTGPYAGAVEVQQSGRYYVPQGRTRGGYINSNIAEVCMDAGAAGQVNALLAPRRGDAVMIYFVWRPLRIFCDPQGASLESAPGTFVTVDGVNVAAGDVVAWNTIAPVNVGNPGARRSILQFEVLWYTSLDRSLDTVPELAPTLTRCYAYVSPTWHALRAVIFQQMNMQPINPPIFPPTERNEIVAYLLVASLADVYAALRPDFRMNGVVAPVGQINRALVLAAYH</sequence>
<evidence type="ECO:0000256" key="6">
    <source>
        <dbReference type="ARBA" id="ARBA00022844"/>
    </source>
</evidence>
<dbReference type="Pfam" id="PF00897">
    <property type="entry name" value="Orbi_VP7"/>
    <property type="match status" value="1"/>
</dbReference>
<dbReference type="SUPFAM" id="SSF49818">
    <property type="entry name" value="Viral protein domain"/>
    <property type="match status" value="1"/>
</dbReference>
<dbReference type="InterPro" id="IPR023178">
    <property type="entry name" value="Orbi_VP7_capsid_C"/>
</dbReference>
<comment type="subcellular location">
    <subcellularLocation>
        <location evidence="1">Virion</location>
    </subcellularLocation>
</comment>
<evidence type="ECO:0000313" key="8">
    <source>
        <dbReference type="EMBL" id="AJU57438.1"/>
    </source>
</evidence>
<keyword evidence="5" id="KW-1152">Outer capsid protein</keyword>
<accession>A0A0D4L4K8</accession>
<dbReference type="GO" id="GO:0005198">
    <property type="term" value="F:structural molecule activity"/>
    <property type="evidence" value="ECO:0007669"/>
    <property type="project" value="InterPro"/>
</dbReference>
<dbReference type="InterPro" id="IPR008980">
    <property type="entry name" value="Capsid_hemagglutn"/>
</dbReference>
<keyword evidence="6" id="KW-0946">Virion</keyword>
<dbReference type="Gene3D" id="1.10.250.10">
    <property type="entry name" value="Bluetongue Virus 10, subunit 1, domain 1"/>
    <property type="match status" value="1"/>
</dbReference>
<dbReference type="EMBL" id="KP009787">
    <property type="protein sequence ID" value="AJU57438.1"/>
    <property type="molecule type" value="Genomic_RNA"/>
</dbReference>
<evidence type="ECO:0000256" key="5">
    <source>
        <dbReference type="ARBA" id="ARBA00022770"/>
    </source>
</evidence>
<reference evidence="8 9" key="1">
    <citation type="journal article" date="2015" name="Genome Announc.">
        <title>Consensus Sequence of 27 African Horse Sickness Virus Genomes from Viruses Collected over a 76-Year Period (1933 to 2009).</title>
        <authorList>
            <person name="Potgieter A.C."/>
            <person name="Wright I.M."/>
            <person name="van Dijk A.A."/>
        </authorList>
    </citation>
    <scope>NUCLEOTIDE SEQUENCE [LARGE SCALE GENOMIC DNA]</scope>
    <source>
        <strain evidence="8">Westerman</strain>
    </source>
</reference>
<keyword evidence="7" id="KW-0325">Glycoprotein</keyword>
<comment type="similarity">
    <text evidence="2">Belongs to the orbivirus VP7 family.</text>
</comment>
<name>A0A0D4L4K8_AHSV</name>
<dbReference type="InterPro" id="IPR008935">
    <property type="entry name" value="Virus_capsid_a-hlx_vir"/>
</dbReference>
<dbReference type="GO" id="GO:0019064">
    <property type="term" value="P:fusion of virus membrane with host plasma membrane"/>
    <property type="evidence" value="ECO:0007669"/>
    <property type="project" value="InterPro"/>
</dbReference>
<dbReference type="SUPFAM" id="SSF48345">
    <property type="entry name" value="A virus capsid protein alpha-helical domain"/>
    <property type="match status" value="1"/>
</dbReference>
<dbReference type="Gene3D" id="1.10.170.10">
    <property type="entry name" value="Bluetongue Virus 10, subunit 1, domain 3"/>
    <property type="match status" value="1"/>
</dbReference>
<evidence type="ECO:0000256" key="2">
    <source>
        <dbReference type="ARBA" id="ARBA00009906"/>
    </source>
</evidence>
<dbReference type="PRINTS" id="PR00903">
    <property type="entry name" value="VP7CAPSID"/>
</dbReference>
<organism evidence="8 9">
    <name type="scientific">African horse sickness virus</name>
    <name type="common">AHSV</name>
    <name type="synonym">Orbivirus alphaequi</name>
    <dbReference type="NCBI Taxonomy" id="40050"/>
    <lineage>
        <taxon>Viruses</taxon>
        <taxon>Riboviria</taxon>
        <taxon>Orthornavirae</taxon>
        <taxon>Duplornaviricota</taxon>
        <taxon>Resentoviricetes</taxon>
        <taxon>Reovirales</taxon>
        <taxon>Sedoreoviridae</taxon>
        <taxon>Orbivirus</taxon>
    </lineage>
</organism>